<accession>A0ACC1AIR6</accession>
<protein>
    <submittedName>
        <fullName evidence="1">Uncharacterized protein</fullName>
    </submittedName>
</protein>
<evidence type="ECO:0000313" key="1">
    <source>
        <dbReference type="EMBL" id="KAJ0086559.1"/>
    </source>
</evidence>
<name>A0ACC1AIR6_9ROSI</name>
<sequence>MHWVKGKDRIGLNLKGTGRVRRSQIERMAIMRGKPLVAKLAAVAMYVVLPGAMLAAVVYSPPPYESSSKSDKPRNLHRLL</sequence>
<organism evidence="1 2">
    <name type="scientific">Pistacia atlantica</name>
    <dbReference type="NCBI Taxonomy" id="434234"/>
    <lineage>
        <taxon>Eukaryota</taxon>
        <taxon>Viridiplantae</taxon>
        <taxon>Streptophyta</taxon>
        <taxon>Embryophyta</taxon>
        <taxon>Tracheophyta</taxon>
        <taxon>Spermatophyta</taxon>
        <taxon>Magnoliopsida</taxon>
        <taxon>eudicotyledons</taxon>
        <taxon>Gunneridae</taxon>
        <taxon>Pentapetalae</taxon>
        <taxon>rosids</taxon>
        <taxon>malvids</taxon>
        <taxon>Sapindales</taxon>
        <taxon>Anacardiaceae</taxon>
        <taxon>Pistacia</taxon>
    </lineage>
</organism>
<dbReference type="Proteomes" id="UP001164250">
    <property type="component" value="Chromosome 10"/>
</dbReference>
<comment type="caution">
    <text evidence="1">The sequence shown here is derived from an EMBL/GenBank/DDBJ whole genome shotgun (WGS) entry which is preliminary data.</text>
</comment>
<keyword evidence="2" id="KW-1185">Reference proteome</keyword>
<reference evidence="2" key="1">
    <citation type="journal article" date="2023" name="G3 (Bethesda)">
        <title>Genome assembly and association tests identify interacting loci associated with vigor, precocity, and sex in interspecific pistachio rootstocks.</title>
        <authorList>
            <person name="Palmer W."/>
            <person name="Jacygrad E."/>
            <person name="Sagayaradj S."/>
            <person name="Cavanaugh K."/>
            <person name="Han R."/>
            <person name="Bertier L."/>
            <person name="Beede B."/>
            <person name="Kafkas S."/>
            <person name="Golino D."/>
            <person name="Preece J."/>
            <person name="Michelmore R."/>
        </authorList>
    </citation>
    <scope>NUCLEOTIDE SEQUENCE [LARGE SCALE GENOMIC DNA]</scope>
</reference>
<gene>
    <name evidence="1" type="ORF">Patl1_09351</name>
</gene>
<proteinExistence type="predicted"/>
<dbReference type="EMBL" id="CM047906">
    <property type="protein sequence ID" value="KAJ0086559.1"/>
    <property type="molecule type" value="Genomic_DNA"/>
</dbReference>
<evidence type="ECO:0000313" key="2">
    <source>
        <dbReference type="Proteomes" id="UP001164250"/>
    </source>
</evidence>